<feature type="non-terminal residue" evidence="1">
    <location>
        <position position="1"/>
    </location>
</feature>
<dbReference type="AlphaFoldDB" id="A0A060QMQ2"/>
<evidence type="ECO:0000313" key="1">
    <source>
        <dbReference type="EMBL" id="CDL73471.1"/>
    </source>
</evidence>
<organism evidence="1">
    <name type="scientific">Fusarium culmorum CS7071</name>
    <dbReference type="NCBI Taxonomy" id="1318462"/>
    <lineage>
        <taxon>Eukaryota</taxon>
        <taxon>Fungi</taxon>
        <taxon>Dikarya</taxon>
        <taxon>Ascomycota</taxon>
        <taxon>Pezizomycotina</taxon>
        <taxon>Sordariomycetes</taxon>
        <taxon>Hypocreomycetidae</taxon>
        <taxon>Hypocreales</taxon>
        <taxon>Nectriaceae</taxon>
        <taxon>Fusarium</taxon>
    </lineage>
</organism>
<protein>
    <submittedName>
        <fullName evidence="1">Unclassified</fullName>
    </submittedName>
</protein>
<name>A0A060QMQ2_FUSCU</name>
<sequence length="81" mass="9423">IYIYNNNVGCKKGLLFSLQVKATSFIYRLAGSSSQTVHITHLIVVERLYLIIYAKINFASNLHSELYRRSLVKQRVSNFWN</sequence>
<proteinExistence type="predicted"/>
<comment type="caution">
    <text evidence="1">The sequence shown here is derived from an EMBL/GenBank/DDBJ whole genome shotgun (WGS) entry which is preliminary data.</text>
</comment>
<dbReference type="EMBL" id="CBMH010002250">
    <property type="protein sequence ID" value="CDL73471.1"/>
    <property type="molecule type" value="Genomic_DNA"/>
</dbReference>
<accession>A0A060QMQ2</accession>
<gene>
    <name evidence="1" type="ORF">BN852_0126630</name>
</gene>
<reference evidence="1" key="1">
    <citation type="submission" date="2013-05" db="EMBL/GenBank/DDBJ databases">
        <title>Draft genome sequences of six wheat associated Fusarium spp. isolates.</title>
        <authorList>
            <person name="Moolhuijzen P.M."/>
            <person name="Manners J.M."/>
            <person name="Wilcox S."/>
            <person name="Bellgard M.I."/>
            <person name="Gardiner D.M."/>
        </authorList>
    </citation>
    <scope>NUCLEOTIDE SEQUENCE</scope>
    <source>
        <strain evidence="1">CS7071</strain>
    </source>
</reference>